<evidence type="ECO:0000259" key="5">
    <source>
        <dbReference type="PROSITE" id="PS51379"/>
    </source>
</evidence>
<dbReference type="PROSITE" id="PS51379">
    <property type="entry name" value="4FE4S_FER_2"/>
    <property type="match status" value="2"/>
</dbReference>
<dbReference type="InterPro" id="IPR017900">
    <property type="entry name" value="4Fe4S_Fe_S_CS"/>
</dbReference>
<dbReference type="InterPro" id="IPR050572">
    <property type="entry name" value="Fe-S_Ferredoxin"/>
</dbReference>
<dbReference type="PANTHER" id="PTHR43687:SF1">
    <property type="entry name" value="FERREDOXIN III"/>
    <property type="match status" value="1"/>
</dbReference>
<evidence type="ECO:0000313" key="7">
    <source>
        <dbReference type="Proteomes" id="UP000637423"/>
    </source>
</evidence>
<feature type="domain" description="4Fe-4S ferredoxin-type" evidence="5">
    <location>
        <begin position="21"/>
        <end position="50"/>
    </location>
</feature>
<feature type="domain" description="4Fe-4S ferredoxin-type" evidence="5">
    <location>
        <begin position="73"/>
        <end position="102"/>
    </location>
</feature>
<dbReference type="RefSeq" id="WP_188564637.1">
    <property type="nucleotide sequence ID" value="NZ_BMED01000001.1"/>
</dbReference>
<proteinExistence type="predicted"/>
<evidence type="ECO:0000256" key="3">
    <source>
        <dbReference type="ARBA" id="ARBA00023004"/>
    </source>
</evidence>
<comment type="caution">
    <text evidence="6">The sequence shown here is derived from an EMBL/GenBank/DDBJ whole genome shotgun (WGS) entry which is preliminary data.</text>
</comment>
<name>A0A916U807_9BURK</name>
<reference evidence="6" key="2">
    <citation type="submission" date="2020-09" db="EMBL/GenBank/DDBJ databases">
        <authorList>
            <person name="Sun Q."/>
            <person name="Zhou Y."/>
        </authorList>
    </citation>
    <scope>NUCLEOTIDE SEQUENCE</scope>
    <source>
        <strain evidence="6">CGMCC 1.10998</strain>
    </source>
</reference>
<evidence type="ECO:0000256" key="4">
    <source>
        <dbReference type="ARBA" id="ARBA00023014"/>
    </source>
</evidence>
<sequence>MTKNTANIANAAACKQAPGVIVPIVNFKRCEGKADCVVVCPENVFEIRRIDAEDYQELGFFNKFKLRVHGMQVAYTPNADACMACGLCVKACPEKAITLARAA</sequence>
<evidence type="ECO:0000256" key="2">
    <source>
        <dbReference type="ARBA" id="ARBA00022723"/>
    </source>
</evidence>
<dbReference type="Proteomes" id="UP000637423">
    <property type="component" value="Unassembled WGS sequence"/>
</dbReference>
<dbReference type="GO" id="GO:0051539">
    <property type="term" value="F:4 iron, 4 sulfur cluster binding"/>
    <property type="evidence" value="ECO:0007669"/>
    <property type="project" value="UniProtKB-KW"/>
</dbReference>
<dbReference type="Pfam" id="PF12838">
    <property type="entry name" value="Fer4_7"/>
    <property type="match status" value="1"/>
</dbReference>
<evidence type="ECO:0000313" key="6">
    <source>
        <dbReference type="EMBL" id="GGC63208.1"/>
    </source>
</evidence>
<protein>
    <recommendedName>
        <fullName evidence="5">4Fe-4S ferredoxin-type domain-containing protein</fullName>
    </recommendedName>
</protein>
<reference evidence="6" key="1">
    <citation type="journal article" date="2014" name="Int. J. Syst. Evol. Microbiol.">
        <title>Complete genome sequence of Corynebacterium casei LMG S-19264T (=DSM 44701T), isolated from a smear-ripened cheese.</title>
        <authorList>
            <consortium name="US DOE Joint Genome Institute (JGI-PGF)"/>
            <person name="Walter F."/>
            <person name="Albersmeier A."/>
            <person name="Kalinowski J."/>
            <person name="Ruckert C."/>
        </authorList>
    </citation>
    <scope>NUCLEOTIDE SEQUENCE</scope>
    <source>
        <strain evidence="6">CGMCC 1.10998</strain>
    </source>
</reference>
<dbReference type="GO" id="GO:0046872">
    <property type="term" value="F:metal ion binding"/>
    <property type="evidence" value="ECO:0007669"/>
    <property type="project" value="UniProtKB-KW"/>
</dbReference>
<keyword evidence="4" id="KW-0411">Iron-sulfur</keyword>
<dbReference type="SUPFAM" id="SSF54862">
    <property type="entry name" value="4Fe-4S ferredoxins"/>
    <property type="match status" value="1"/>
</dbReference>
<gene>
    <name evidence="6" type="ORF">GCM10011396_07700</name>
</gene>
<dbReference type="InterPro" id="IPR017896">
    <property type="entry name" value="4Fe4S_Fe-S-bd"/>
</dbReference>
<keyword evidence="2" id="KW-0479">Metal-binding</keyword>
<dbReference type="PANTHER" id="PTHR43687">
    <property type="entry name" value="ADENYLYLSULFATE REDUCTASE, BETA SUBUNIT"/>
    <property type="match status" value="1"/>
</dbReference>
<accession>A0A916U807</accession>
<dbReference type="EMBL" id="BMED01000001">
    <property type="protein sequence ID" value="GGC63208.1"/>
    <property type="molecule type" value="Genomic_DNA"/>
</dbReference>
<evidence type="ECO:0000256" key="1">
    <source>
        <dbReference type="ARBA" id="ARBA00022485"/>
    </source>
</evidence>
<dbReference type="Gene3D" id="3.30.70.20">
    <property type="match status" value="1"/>
</dbReference>
<keyword evidence="3" id="KW-0408">Iron</keyword>
<keyword evidence="1" id="KW-0004">4Fe-4S</keyword>
<dbReference type="AlphaFoldDB" id="A0A916U807"/>
<dbReference type="PROSITE" id="PS00198">
    <property type="entry name" value="4FE4S_FER_1"/>
    <property type="match status" value="1"/>
</dbReference>
<keyword evidence="7" id="KW-1185">Reference proteome</keyword>
<organism evidence="6 7">
    <name type="scientific">Undibacterium terreum</name>
    <dbReference type="NCBI Taxonomy" id="1224302"/>
    <lineage>
        <taxon>Bacteria</taxon>
        <taxon>Pseudomonadati</taxon>
        <taxon>Pseudomonadota</taxon>
        <taxon>Betaproteobacteria</taxon>
        <taxon>Burkholderiales</taxon>
        <taxon>Oxalobacteraceae</taxon>
        <taxon>Undibacterium</taxon>
    </lineage>
</organism>